<dbReference type="HOGENOM" id="CLU_052147_1_0_9"/>
<reference evidence="4" key="1">
    <citation type="submission" date="2011-11" db="EMBL/GenBank/DDBJ databases">
        <title>Complete sequence of Desulfosporosinus orientis DSM 765.</title>
        <authorList>
            <person name="Lucas S."/>
            <person name="Han J."/>
            <person name="Lapidus A."/>
            <person name="Cheng J.-F."/>
            <person name="Goodwin L."/>
            <person name="Pitluck S."/>
            <person name="Peters L."/>
            <person name="Ovchinnikova G."/>
            <person name="Teshima H."/>
            <person name="Detter J.C."/>
            <person name="Han C."/>
            <person name="Tapia R."/>
            <person name="Land M."/>
            <person name="Hauser L."/>
            <person name="Kyrpides N."/>
            <person name="Ivanova N."/>
            <person name="Pagani I."/>
            <person name="Pester M."/>
            <person name="Spring S."/>
            <person name="Ollivier B."/>
            <person name="Rattei T."/>
            <person name="Klenk H.-P."/>
            <person name="Wagner M."/>
            <person name="Loy A."/>
            <person name="Woyke T."/>
        </authorList>
    </citation>
    <scope>NUCLEOTIDE SEQUENCE [LARGE SCALE GENOMIC DNA]</scope>
    <source>
        <strain evidence="4">ATCC 19365 / DSM 765 / NCIMB 8382 / VKM B-1628</strain>
    </source>
</reference>
<name>G7W6Z9_DESOD</name>
<dbReference type="EMBL" id="CP003108">
    <property type="protein sequence ID" value="AET69856.1"/>
    <property type="molecule type" value="Genomic_DNA"/>
</dbReference>
<dbReference type="Pfam" id="PF02754">
    <property type="entry name" value="CCG"/>
    <property type="match status" value="2"/>
</dbReference>
<feature type="domain" description="Cysteine-rich" evidence="2">
    <location>
        <begin position="153"/>
        <end position="238"/>
    </location>
</feature>
<dbReference type="PANTHER" id="PTHR42947:SF1">
    <property type="entry name" value="COB--COM HETERODISULFIDE REDUCTASE SUBUNIT B 1"/>
    <property type="match status" value="1"/>
</dbReference>
<dbReference type="Gene3D" id="1.20.1050.140">
    <property type="match status" value="1"/>
</dbReference>
<dbReference type="InterPro" id="IPR051278">
    <property type="entry name" value="HdrB/HdrD_reductase"/>
</dbReference>
<feature type="domain" description="Cysteine-rich" evidence="2">
    <location>
        <begin position="6"/>
        <end position="86"/>
    </location>
</feature>
<keyword evidence="4" id="KW-1185">Reference proteome</keyword>
<sequence>MGERLGYYPGCSLHTSAREYDLSCRAVLRALGVDYAEIPDWNCCGASSAHGAGHALSRALPLRNLMIAEDVGEDLIVPCAACYSILRSTTGYLQKKSAEARKLQAKVEQVLGKPYREKVRVTHPLDLLTRPEMLNKIKGQLRTSLNGIKLAPYYGCFLVRPEIAAFDNQEQPQKMDILLRELGAEVVRWSYKTECCGGGVGITEGSVASSLVEKLVREARKAGAEAVVTACPLCQANMEGRQTQGLPAFYFTELVGLSLGISASKRWFKSHLVDTTSVLTKVQGGISGGR</sequence>
<dbReference type="InterPro" id="IPR004017">
    <property type="entry name" value="Cys_rich_dom"/>
</dbReference>
<keyword evidence="1" id="KW-0560">Oxidoreductase</keyword>
<dbReference type="KEGG" id="dor:Desor_4440"/>
<dbReference type="AlphaFoldDB" id="G7W6Z9"/>
<dbReference type="GO" id="GO:0016491">
    <property type="term" value="F:oxidoreductase activity"/>
    <property type="evidence" value="ECO:0007669"/>
    <property type="project" value="UniProtKB-KW"/>
</dbReference>
<reference evidence="3 4" key="2">
    <citation type="journal article" date="2012" name="J. Bacteriol.">
        <title>Complete genome sequences of Desulfosporosinus orientis DSM765T, Desulfosporosinus youngiae DSM17734T, Desulfosporosinus meridiei DSM13257T, and Desulfosporosinus acidiphilus DSM22704T.</title>
        <authorList>
            <person name="Pester M."/>
            <person name="Brambilla E."/>
            <person name="Alazard D."/>
            <person name="Rattei T."/>
            <person name="Weinmaier T."/>
            <person name="Han J."/>
            <person name="Lucas S."/>
            <person name="Lapidus A."/>
            <person name="Cheng J.F."/>
            <person name="Goodwin L."/>
            <person name="Pitluck S."/>
            <person name="Peters L."/>
            <person name="Ovchinnikova G."/>
            <person name="Teshima H."/>
            <person name="Detter J.C."/>
            <person name="Han C.S."/>
            <person name="Tapia R."/>
            <person name="Land M.L."/>
            <person name="Hauser L."/>
            <person name="Kyrpides N.C."/>
            <person name="Ivanova N.N."/>
            <person name="Pagani I."/>
            <person name="Huntmann M."/>
            <person name="Wei C.L."/>
            <person name="Davenport K.W."/>
            <person name="Daligault H."/>
            <person name="Chain P.S."/>
            <person name="Chen A."/>
            <person name="Mavromatis K."/>
            <person name="Markowitz V."/>
            <person name="Szeto E."/>
            <person name="Mikhailova N."/>
            <person name="Pati A."/>
            <person name="Wagner M."/>
            <person name="Woyke T."/>
            <person name="Ollivier B."/>
            <person name="Klenk H.P."/>
            <person name="Spring S."/>
            <person name="Loy A."/>
        </authorList>
    </citation>
    <scope>NUCLEOTIDE SEQUENCE [LARGE SCALE GENOMIC DNA]</scope>
    <source>
        <strain evidence="4">ATCC 19365 / DSM 765 / NCIMB 8382 / VKM B-1628</strain>
    </source>
</reference>
<dbReference type="PATRIC" id="fig|768706.3.peg.4513"/>
<dbReference type="OrthoDB" id="9777685at2"/>
<gene>
    <name evidence="3" type="ordered locus">Desor_4440</name>
</gene>
<dbReference type="eggNOG" id="COG2048">
    <property type="taxonomic scope" value="Bacteria"/>
</dbReference>
<accession>G7W6Z9</accession>
<organism evidence="3 4">
    <name type="scientific">Desulfosporosinus orientis (strain ATCC 19365 / DSM 765 / NCIMB 8382 / VKM B-1628 / Singapore I)</name>
    <name type="common">Desulfotomaculum orientis</name>
    <dbReference type="NCBI Taxonomy" id="768706"/>
    <lineage>
        <taxon>Bacteria</taxon>
        <taxon>Bacillati</taxon>
        <taxon>Bacillota</taxon>
        <taxon>Clostridia</taxon>
        <taxon>Eubacteriales</taxon>
        <taxon>Desulfitobacteriaceae</taxon>
        <taxon>Desulfosporosinus</taxon>
    </lineage>
</organism>
<evidence type="ECO:0000256" key="1">
    <source>
        <dbReference type="ARBA" id="ARBA00023002"/>
    </source>
</evidence>
<evidence type="ECO:0000313" key="4">
    <source>
        <dbReference type="Proteomes" id="UP000006346"/>
    </source>
</evidence>
<proteinExistence type="predicted"/>
<evidence type="ECO:0000259" key="2">
    <source>
        <dbReference type="Pfam" id="PF02754"/>
    </source>
</evidence>
<protein>
    <submittedName>
        <fullName evidence="3">Heterodisulfide reductase, subunit B</fullName>
    </submittedName>
</protein>
<dbReference type="PANTHER" id="PTHR42947">
    <property type="entry name" value="COB--COM HETERODISULFIDE REDUCTASE SUBUNIT B 1"/>
    <property type="match status" value="1"/>
</dbReference>
<evidence type="ECO:0000313" key="3">
    <source>
        <dbReference type="EMBL" id="AET69856.1"/>
    </source>
</evidence>
<dbReference type="Proteomes" id="UP000006346">
    <property type="component" value="Chromosome"/>
</dbReference>
<dbReference type="RefSeq" id="WP_014186663.1">
    <property type="nucleotide sequence ID" value="NC_016584.1"/>
</dbReference>
<dbReference type="STRING" id="768706.Desor_4440"/>